<name>A0A5P3XF31_PARBF</name>
<dbReference type="InterPro" id="IPR004107">
    <property type="entry name" value="Integrase_SAM-like_N"/>
</dbReference>
<dbReference type="CDD" id="cd01189">
    <property type="entry name" value="INT_ICEBs1_C_like"/>
    <property type="match status" value="1"/>
</dbReference>
<dbReference type="PANTHER" id="PTHR30349:SF91">
    <property type="entry name" value="INTA PROTEIN"/>
    <property type="match status" value="1"/>
</dbReference>
<keyword evidence="4" id="KW-0238">DNA-binding</keyword>
<dbReference type="SUPFAM" id="SSF56349">
    <property type="entry name" value="DNA breaking-rejoining enzymes"/>
    <property type="match status" value="1"/>
</dbReference>
<dbReference type="InterPro" id="IPR013762">
    <property type="entry name" value="Integrase-like_cat_sf"/>
</dbReference>
<keyword evidence="5" id="KW-0233">DNA recombination</keyword>
<dbReference type="GO" id="GO:0006310">
    <property type="term" value="P:DNA recombination"/>
    <property type="evidence" value="ECO:0007669"/>
    <property type="project" value="UniProtKB-KW"/>
</dbReference>
<evidence type="ECO:0000313" key="8">
    <source>
        <dbReference type="Proteomes" id="UP000326961"/>
    </source>
</evidence>
<dbReference type="InterPro" id="IPR010998">
    <property type="entry name" value="Integrase_recombinase_N"/>
</dbReference>
<sequence>MANKRANGEGSIGKWIVNGVNKGWRASISAGRDEHGKLIRKQFYGKTQKEVKSKLEEYKKQLNLGILPADDKLTLEQWYYTWLFDYRIKDLKPKSFQKYEGIYRNYIKDTQLGRLKLKDLRATHLQKYYNDLMDKNNKPPSTIKEINTRIKPCLVEAEKQGYIQKNYCKLVTLPKDNTTREIKVLTPEQQKSFIDALVGHELEMLFLTALSTGLRLGEILGLKWSDIDFNTGTLTVNRTLQRVTEIDRNGNRESKVIEQMPKTKNSIRTIPIPKNILIKLKDHKVQQSKNKLQLGELYANNDYVFCDNLGYPIDDKRPNRNLKSILNKLGIEPLKFHGLRHTYATRLFEANVPPKTVQVLMGHYDISITMDIYTHVMEDTKLEAVERLNDIFIL</sequence>
<dbReference type="Gene3D" id="1.10.150.130">
    <property type="match status" value="1"/>
</dbReference>
<dbReference type="RefSeq" id="WP_150886648.1">
    <property type="nucleotide sequence ID" value="NZ_CP032452.1"/>
</dbReference>
<dbReference type="InterPro" id="IPR011010">
    <property type="entry name" value="DNA_brk_join_enz"/>
</dbReference>
<reference evidence="7 8" key="1">
    <citation type="submission" date="2018-09" db="EMBL/GenBank/DDBJ databases">
        <title>A clostridial neurotoxin that targets Anopheles mosquitoes.</title>
        <authorList>
            <person name="Contreras E."/>
            <person name="Masuyer G."/>
            <person name="Qureshi N."/>
            <person name="Chawla S."/>
            <person name="Lim H.L."/>
            <person name="Chen J."/>
            <person name="Stenmark P."/>
            <person name="Gill S."/>
        </authorList>
    </citation>
    <scope>NUCLEOTIDE SEQUENCE [LARGE SCALE GENOMIC DNA]</scope>
    <source>
        <strain evidence="7 8">Cbm</strain>
    </source>
</reference>
<evidence type="ECO:0000256" key="3">
    <source>
        <dbReference type="ARBA" id="ARBA00022908"/>
    </source>
</evidence>
<evidence type="ECO:0000259" key="6">
    <source>
        <dbReference type="PROSITE" id="PS51898"/>
    </source>
</evidence>
<protein>
    <submittedName>
        <fullName evidence="7">Site-specific integrase</fullName>
    </submittedName>
</protein>
<comment type="function">
    <text evidence="1">Site-specific tyrosine recombinase, which acts by catalyzing the cutting and rejoining of the recombining DNA molecules.</text>
</comment>
<feature type="domain" description="Tyr recombinase" evidence="6">
    <location>
        <begin position="180"/>
        <end position="386"/>
    </location>
</feature>
<dbReference type="Proteomes" id="UP000326961">
    <property type="component" value="Chromosome"/>
</dbReference>
<organism evidence="7 8">
    <name type="scientific">Paraclostridium bifermentans</name>
    <name type="common">Clostridium bifermentans</name>
    <dbReference type="NCBI Taxonomy" id="1490"/>
    <lineage>
        <taxon>Bacteria</taxon>
        <taxon>Bacillati</taxon>
        <taxon>Bacillota</taxon>
        <taxon>Clostridia</taxon>
        <taxon>Peptostreptococcales</taxon>
        <taxon>Peptostreptococcaceae</taxon>
        <taxon>Paraclostridium</taxon>
    </lineage>
</organism>
<evidence type="ECO:0000313" key="7">
    <source>
        <dbReference type="EMBL" id="QEZ68950.1"/>
    </source>
</evidence>
<dbReference type="Pfam" id="PF00589">
    <property type="entry name" value="Phage_integrase"/>
    <property type="match status" value="1"/>
</dbReference>
<dbReference type="GO" id="GO:0015074">
    <property type="term" value="P:DNA integration"/>
    <property type="evidence" value="ECO:0007669"/>
    <property type="project" value="UniProtKB-KW"/>
</dbReference>
<evidence type="ECO:0000256" key="5">
    <source>
        <dbReference type="ARBA" id="ARBA00023172"/>
    </source>
</evidence>
<dbReference type="Gene3D" id="1.10.443.10">
    <property type="entry name" value="Intergrase catalytic core"/>
    <property type="match status" value="1"/>
</dbReference>
<dbReference type="AlphaFoldDB" id="A0A5P3XF31"/>
<evidence type="ECO:0000256" key="2">
    <source>
        <dbReference type="ARBA" id="ARBA00008857"/>
    </source>
</evidence>
<proteinExistence type="inferred from homology"/>
<accession>A0A5P3XF31</accession>
<evidence type="ECO:0000256" key="4">
    <source>
        <dbReference type="ARBA" id="ARBA00023125"/>
    </source>
</evidence>
<dbReference type="Pfam" id="PF14659">
    <property type="entry name" value="Phage_int_SAM_3"/>
    <property type="match status" value="1"/>
</dbReference>
<comment type="similarity">
    <text evidence="2">Belongs to the 'phage' integrase family.</text>
</comment>
<gene>
    <name evidence="7" type="ORF">D4A35_08390</name>
</gene>
<evidence type="ECO:0000256" key="1">
    <source>
        <dbReference type="ARBA" id="ARBA00003283"/>
    </source>
</evidence>
<dbReference type="PROSITE" id="PS51898">
    <property type="entry name" value="TYR_RECOMBINASE"/>
    <property type="match status" value="1"/>
</dbReference>
<dbReference type="PANTHER" id="PTHR30349">
    <property type="entry name" value="PHAGE INTEGRASE-RELATED"/>
    <property type="match status" value="1"/>
</dbReference>
<dbReference type="GO" id="GO:0003677">
    <property type="term" value="F:DNA binding"/>
    <property type="evidence" value="ECO:0007669"/>
    <property type="project" value="UniProtKB-KW"/>
</dbReference>
<dbReference type="InterPro" id="IPR050090">
    <property type="entry name" value="Tyrosine_recombinase_XerCD"/>
</dbReference>
<dbReference type="InterPro" id="IPR002104">
    <property type="entry name" value="Integrase_catalytic"/>
</dbReference>
<keyword evidence="3" id="KW-0229">DNA integration</keyword>
<dbReference type="EMBL" id="CP032452">
    <property type="protein sequence ID" value="QEZ68950.1"/>
    <property type="molecule type" value="Genomic_DNA"/>
</dbReference>